<accession>A0A222ZJ13</accession>
<keyword evidence="4" id="KW-1185">Reference proteome</keyword>
<organism evidence="3 4">
    <name type="scientific">Arthrobacter phage Beans</name>
    <dbReference type="NCBI Taxonomy" id="2015815"/>
    <lineage>
        <taxon>Viruses</taxon>
        <taxon>Duplodnaviria</taxon>
        <taxon>Heunggongvirae</taxon>
        <taxon>Uroviricota</taxon>
        <taxon>Caudoviricetes</taxon>
        <taxon>Berryhillviridae</taxon>
        <taxon>Jawnskivirus</taxon>
        <taxon>Jawnskivirus beans</taxon>
        <taxon>Marthavirus beans</taxon>
    </lineage>
</organism>
<feature type="region of interest" description="Disordered" evidence="2">
    <location>
        <begin position="147"/>
        <end position="186"/>
    </location>
</feature>
<gene>
    <name evidence="3" type="primary">39</name>
    <name evidence="3" type="ORF">SEA_BEANS_39</name>
</gene>
<evidence type="ECO:0000313" key="3">
    <source>
        <dbReference type="EMBL" id="ASR84753.1"/>
    </source>
</evidence>
<name>A0A222ZJ13_9CAUD</name>
<dbReference type="SMR" id="A0A222ZJ13"/>
<feature type="coiled-coil region" evidence="1">
    <location>
        <begin position="12"/>
        <end position="44"/>
    </location>
</feature>
<reference evidence="3 4" key="1">
    <citation type="submission" date="2017-06" db="EMBL/GenBank/DDBJ databases">
        <authorList>
            <person name="Farren J.M."/>
            <person name="Feneis A.M."/>
            <person name="Firkus N.C."/>
            <person name="Flanders A.H."/>
            <person name="Ford M.A."/>
            <person name="Greenwaldt M.E."/>
            <person name="Htoo L.P."/>
            <person name="Johnson E.S."/>
            <person name="Kubacki D.C."/>
            <person name="Lee D.S."/>
            <person name="Revie H.B."/>
            <person name="Rossin C."/>
            <person name="Schommer E.M."/>
            <person name="Schroeder K.A."/>
            <person name="Struss M.J."/>
            <person name="Tarras A.R."/>
            <person name="Troje M.P."/>
            <person name="Urick M.N."/>
            <person name="Williams B.R."/>
            <person name="Witt A.Y."/>
            <person name="Bonilla J.A."/>
            <person name="Klyczek K."/>
            <person name="Garlena R.A."/>
            <person name="Russell D.A."/>
            <person name="Pope W.H."/>
            <person name="Jacobs-Sera D."/>
            <person name="Hendrix R.W."/>
            <person name="Hatfull G.F."/>
        </authorList>
    </citation>
    <scope>NUCLEOTIDE SEQUENCE [LARGE SCALE GENOMIC DNA]</scope>
</reference>
<dbReference type="OrthoDB" id="22001at10239"/>
<dbReference type="Proteomes" id="UP000222087">
    <property type="component" value="Segment"/>
</dbReference>
<feature type="compositionally biased region" description="Basic and acidic residues" evidence="2">
    <location>
        <begin position="147"/>
        <end position="161"/>
    </location>
</feature>
<proteinExistence type="predicted"/>
<protein>
    <submittedName>
        <fullName evidence="3">Uncharacterized protein</fullName>
    </submittedName>
</protein>
<evidence type="ECO:0000256" key="1">
    <source>
        <dbReference type="SAM" id="Coils"/>
    </source>
</evidence>
<dbReference type="EMBL" id="MF324907">
    <property type="protein sequence ID" value="ASR84753.1"/>
    <property type="molecule type" value="Genomic_DNA"/>
</dbReference>
<evidence type="ECO:0000256" key="2">
    <source>
        <dbReference type="SAM" id="MobiDB-lite"/>
    </source>
</evidence>
<dbReference type="KEGG" id="vg:40086062"/>
<dbReference type="RefSeq" id="YP_009609980.1">
    <property type="nucleotide sequence ID" value="NC_041999.1"/>
</dbReference>
<keyword evidence="1" id="KW-0175">Coiled coil</keyword>
<evidence type="ECO:0000313" key="4">
    <source>
        <dbReference type="Proteomes" id="UP000222087"/>
    </source>
</evidence>
<dbReference type="GeneID" id="40086062"/>
<sequence>MSVRRQFTVSEYQTATNEIRSMQTQLAERRRTALKAELAKLNSAAGKIELRRQAQLTAERYLRTMGIAERVAADELRNEYESYELGRARLAAATAEMYEHARAKQAKANRARVDDYEPTPAITHGHTSYKRGLCKCNACRHANARYEANRRARKAENDHSTKQPTGQTTKDHSAAGSGGQERAEAA</sequence>